<proteinExistence type="predicted"/>
<reference evidence="1" key="2">
    <citation type="journal article" date="2015" name="Data Brief">
        <title>Shoot transcriptome of the giant reed, Arundo donax.</title>
        <authorList>
            <person name="Barrero R.A."/>
            <person name="Guerrero F.D."/>
            <person name="Moolhuijzen P."/>
            <person name="Goolsby J.A."/>
            <person name="Tidwell J."/>
            <person name="Bellgard S.E."/>
            <person name="Bellgard M.I."/>
        </authorList>
    </citation>
    <scope>NUCLEOTIDE SEQUENCE</scope>
    <source>
        <tissue evidence="1">Shoot tissue taken approximately 20 cm above the soil surface</tissue>
    </source>
</reference>
<reference evidence="1" key="1">
    <citation type="submission" date="2014-09" db="EMBL/GenBank/DDBJ databases">
        <authorList>
            <person name="Magalhaes I.L.F."/>
            <person name="Oliveira U."/>
            <person name="Santos F.R."/>
            <person name="Vidigal T.H.D.A."/>
            <person name="Brescovit A.D."/>
            <person name="Santos A.J."/>
        </authorList>
    </citation>
    <scope>NUCLEOTIDE SEQUENCE</scope>
    <source>
        <tissue evidence="1">Shoot tissue taken approximately 20 cm above the soil surface</tissue>
    </source>
</reference>
<dbReference type="EMBL" id="GBRH01158130">
    <property type="protein sequence ID" value="JAE39766.1"/>
    <property type="molecule type" value="Transcribed_RNA"/>
</dbReference>
<name>A0A0A9HXZ7_ARUDO</name>
<accession>A0A0A9HXZ7</accession>
<sequence>MCCSEENHGLISSIAKSDPAKLIGCVFLRLRSNLELHILAIKISSKLKTRCKYSLCLSLFLRGTRCKYSVSLTGWSQKGC</sequence>
<organism evidence="1">
    <name type="scientific">Arundo donax</name>
    <name type="common">Giant reed</name>
    <name type="synonym">Donax arundinaceus</name>
    <dbReference type="NCBI Taxonomy" id="35708"/>
    <lineage>
        <taxon>Eukaryota</taxon>
        <taxon>Viridiplantae</taxon>
        <taxon>Streptophyta</taxon>
        <taxon>Embryophyta</taxon>
        <taxon>Tracheophyta</taxon>
        <taxon>Spermatophyta</taxon>
        <taxon>Magnoliopsida</taxon>
        <taxon>Liliopsida</taxon>
        <taxon>Poales</taxon>
        <taxon>Poaceae</taxon>
        <taxon>PACMAD clade</taxon>
        <taxon>Arundinoideae</taxon>
        <taxon>Arundineae</taxon>
        <taxon>Arundo</taxon>
    </lineage>
</organism>
<dbReference type="AlphaFoldDB" id="A0A0A9HXZ7"/>
<protein>
    <submittedName>
        <fullName evidence="1">Uncharacterized protein</fullName>
    </submittedName>
</protein>
<evidence type="ECO:0000313" key="1">
    <source>
        <dbReference type="EMBL" id="JAE39766.1"/>
    </source>
</evidence>